<keyword evidence="1" id="KW-0812">Transmembrane</keyword>
<organism evidence="2 3">
    <name type="scientific">Aliivibrio finisterrensis</name>
    <dbReference type="NCBI Taxonomy" id="511998"/>
    <lineage>
        <taxon>Bacteria</taxon>
        <taxon>Pseudomonadati</taxon>
        <taxon>Pseudomonadota</taxon>
        <taxon>Gammaproteobacteria</taxon>
        <taxon>Vibrionales</taxon>
        <taxon>Vibrionaceae</taxon>
        <taxon>Aliivibrio</taxon>
    </lineage>
</organism>
<proteinExistence type="predicted"/>
<evidence type="ECO:0000313" key="3">
    <source>
        <dbReference type="Proteomes" id="UP000294166"/>
    </source>
</evidence>
<reference evidence="2 3" key="1">
    <citation type="submission" date="2019-02" db="EMBL/GenBank/DDBJ databases">
        <title>Genome sequences of Aliivibrio finisterrensis strains from farmed Atlantic salmon.</title>
        <authorList>
            <person name="Bowman J.P."/>
        </authorList>
    </citation>
    <scope>NUCLEOTIDE SEQUENCE [LARGE SCALE GENOMIC DNA]</scope>
    <source>
        <strain evidence="2 3">A21</strain>
    </source>
</reference>
<name>A0ABY0I566_9GAMM</name>
<gene>
    <name evidence="2" type="ORF">ERW53_12235</name>
</gene>
<evidence type="ECO:0000313" key="2">
    <source>
        <dbReference type="EMBL" id="RYU63803.1"/>
    </source>
</evidence>
<evidence type="ECO:0000256" key="1">
    <source>
        <dbReference type="SAM" id="Phobius"/>
    </source>
</evidence>
<keyword evidence="1" id="KW-1133">Transmembrane helix</keyword>
<protein>
    <submittedName>
        <fullName evidence="2">Uncharacterized protein</fullName>
    </submittedName>
</protein>
<dbReference type="EMBL" id="SEZN01000021">
    <property type="protein sequence ID" value="RYU63803.1"/>
    <property type="molecule type" value="Genomic_DNA"/>
</dbReference>
<dbReference type="Proteomes" id="UP000294166">
    <property type="component" value="Unassembled WGS sequence"/>
</dbReference>
<dbReference type="RefSeq" id="WP_130066573.1">
    <property type="nucleotide sequence ID" value="NZ_SEZN01000021.1"/>
</dbReference>
<feature type="transmembrane region" description="Helical" evidence="1">
    <location>
        <begin position="28"/>
        <end position="50"/>
    </location>
</feature>
<keyword evidence="3" id="KW-1185">Reference proteome</keyword>
<keyword evidence="1" id="KW-0472">Membrane</keyword>
<accession>A0ABY0I566</accession>
<comment type="caution">
    <text evidence="2">The sequence shown here is derived from an EMBL/GenBank/DDBJ whole genome shotgun (WGS) entry which is preliminary data.</text>
</comment>
<sequence length="231" mass="26852">MSKNISQEKVDPAMQAAIEYGQFIRKEIVFWFGIMWVSFGLVIHTTYQFYTIQSFDYNRGYIAINDHETPLKTTPLTQPHPNKSDTEIIEWAIKNLTYCLTFDNVSYAMISSECNANKFSLNKQKENNEFNHGQLFYRALEKSELIKIMISNSTSMTVDIQNVVLKNKGIKQRATPRGMKGFYTYELDMTLRFLIYGQTLDAPVRYLVTLERMSEISRREAIGIRSMISND</sequence>